<dbReference type="EMBL" id="QGKX02000004">
    <property type="protein sequence ID" value="KAF3601215.1"/>
    <property type="molecule type" value="Genomic_DNA"/>
</dbReference>
<protein>
    <submittedName>
        <fullName evidence="1">Uncharacterized protein</fullName>
    </submittedName>
</protein>
<name>A0A8S9SMN9_BRACR</name>
<sequence length="109" mass="12685">MKSLDVGDKLKKVLSPKHKDRVIIRRLGMDITNFVDGRECRCDDKLWSLVRCTNTRTSFLKNPQESLQDEKFDGFEHLHAMKKLDEEEERVVVAEIERHIVDAAFSNAI</sequence>
<evidence type="ECO:0000313" key="2">
    <source>
        <dbReference type="Proteomes" id="UP000712600"/>
    </source>
</evidence>
<evidence type="ECO:0000313" key="1">
    <source>
        <dbReference type="EMBL" id="KAF3601215.1"/>
    </source>
</evidence>
<dbReference type="Proteomes" id="UP000712600">
    <property type="component" value="Unassembled WGS sequence"/>
</dbReference>
<organism evidence="1 2">
    <name type="scientific">Brassica cretica</name>
    <name type="common">Mustard</name>
    <dbReference type="NCBI Taxonomy" id="69181"/>
    <lineage>
        <taxon>Eukaryota</taxon>
        <taxon>Viridiplantae</taxon>
        <taxon>Streptophyta</taxon>
        <taxon>Embryophyta</taxon>
        <taxon>Tracheophyta</taxon>
        <taxon>Spermatophyta</taxon>
        <taxon>Magnoliopsida</taxon>
        <taxon>eudicotyledons</taxon>
        <taxon>Gunneridae</taxon>
        <taxon>Pentapetalae</taxon>
        <taxon>rosids</taxon>
        <taxon>malvids</taxon>
        <taxon>Brassicales</taxon>
        <taxon>Brassicaceae</taxon>
        <taxon>Brassiceae</taxon>
        <taxon>Brassica</taxon>
    </lineage>
</organism>
<proteinExistence type="predicted"/>
<accession>A0A8S9SMN9</accession>
<reference evidence="1" key="1">
    <citation type="submission" date="2019-12" db="EMBL/GenBank/DDBJ databases">
        <title>Genome sequencing and annotation of Brassica cretica.</title>
        <authorList>
            <person name="Studholme D.J."/>
            <person name="Sarris P."/>
        </authorList>
    </citation>
    <scope>NUCLEOTIDE SEQUENCE</scope>
    <source>
        <strain evidence="1">PFS-109/04</strain>
        <tissue evidence="1">Leaf</tissue>
    </source>
</reference>
<comment type="caution">
    <text evidence="1">The sequence shown here is derived from an EMBL/GenBank/DDBJ whole genome shotgun (WGS) entry which is preliminary data.</text>
</comment>
<gene>
    <name evidence="1" type="ORF">F2Q69_00034007</name>
</gene>
<dbReference type="AlphaFoldDB" id="A0A8S9SMN9"/>